<reference evidence="8" key="1">
    <citation type="submission" date="2017-05" db="EMBL/GenBank/DDBJ databases">
        <authorList>
            <person name="Sharma S."/>
            <person name="Sidhu C."/>
            <person name="Pinnaka A.K."/>
        </authorList>
    </citation>
    <scope>NUCLEOTIDE SEQUENCE [LARGE SCALE GENOMIC DNA]</scope>
    <source>
        <strain evidence="8">AK93</strain>
    </source>
</reference>
<evidence type="ECO:0000256" key="3">
    <source>
        <dbReference type="ARBA" id="ARBA00022989"/>
    </source>
</evidence>
<dbReference type="Gene3D" id="1.10.287.70">
    <property type="match status" value="1"/>
</dbReference>
<feature type="transmembrane region" description="Helical" evidence="5">
    <location>
        <begin position="131"/>
        <end position="156"/>
    </location>
</feature>
<feature type="transmembrane region" description="Helical" evidence="5">
    <location>
        <begin position="55"/>
        <end position="78"/>
    </location>
</feature>
<organism evidence="7 8">
    <name type="scientific">Alkalilimnicola ehrlichii</name>
    <dbReference type="NCBI Taxonomy" id="351052"/>
    <lineage>
        <taxon>Bacteria</taxon>
        <taxon>Pseudomonadati</taxon>
        <taxon>Pseudomonadota</taxon>
        <taxon>Gammaproteobacteria</taxon>
        <taxon>Chromatiales</taxon>
        <taxon>Ectothiorhodospiraceae</taxon>
        <taxon>Alkalilimnicola</taxon>
    </lineage>
</organism>
<keyword evidence="7" id="KW-0407">Ion channel</keyword>
<keyword evidence="2 5" id="KW-0812">Transmembrane</keyword>
<feature type="transmembrane region" description="Helical" evidence="5">
    <location>
        <begin position="168"/>
        <end position="186"/>
    </location>
</feature>
<dbReference type="SUPFAM" id="SSF81324">
    <property type="entry name" value="Voltage-gated potassium channels"/>
    <property type="match status" value="1"/>
</dbReference>
<feature type="domain" description="Ion transport" evidence="6">
    <location>
        <begin position="28"/>
        <end position="236"/>
    </location>
</feature>
<protein>
    <submittedName>
        <fullName evidence="7">Voltage-gated sodium channel</fullName>
    </submittedName>
</protein>
<dbReference type="EMBL" id="NFZW01000009">
    <property type="protein sequence ID" value="RFA36418.1"/>
    <property type="molecule type" value="Genomic_DNA"/>
</dbReference>
<sequence length="288" mass="32443">MDEALETTQPQTFRQRVGEWIEGAWARNVIVTLIVLNAITLGLETSPTAVAYAGGFLRGVEHFVLGVFVVEMIVKLYAFGPRFFRSGWNVFDIFIIGVSLVPGSGPFSILRSLRILRILRLLSTIGRLRMIIESLLAAIPSIGWIVFLLVLVFYIFGVMGTQLFGATFPDWFGSVGASMYTLFQVMTLESWSMGIARPVMEAYPHAYLYFIPFILISSLTILNVFIGIIVNTMQALHWEEEDEKRAAAEARAHAEREEMLAHLRRLSVQVEQLQSRLAEQPDSGRRPD</sequence>
<accession>A0A3E0WUA7</accession>
<feature type="transmembrane region" description="Helical" evidence="5">
    <location>
        <begin position="207"/>
        <end position="230"/>
    </location>
</feature>
<feature type="transmembrane region" description="Helical" evidence="5">
    <location>
        <begin position="90"/>
        <end position="110"/>
    </location>
</feature>
<evidence type="ECO:0000256" key="1">
    <source>
        <dbReference type="ARBA" id="ARBA00004141"/>
    </source>
</evidence>
<dbReference type="Pfam" id="PF00520">
    <property type="entry name" value="Ion_trans"/>
    <property type="match status" value="1"/>
</dbReference>
<dbReference type="RefSeq" id="WP_116301868.1">
    <property type="nucleotide sequence ID" value="NZ_NFZV01000007.1"/>
</dbReference>
<evidence type="ECO:0000259" key="6">
    <source>
        <dbReference type="Pfam" id="PF00520"/>
    </source>
</evidence>
<gene>
    <name evidence="7" type="ORF">CAL65_10580</name>
</gene>
<evidence type="ECO:0000256" key="4">
    <source>
        <dbReference type="ARBA" id="ARBA00023136"/>
    </source>
</evidence>
<name>A0A3E0WUA7_9GAMM</name>
<evidence type="ECO:0000256" key="2">
    <source>
        <dbReference type="ARBA" id="ARBA00022692"/>
    </source>
</evidence>
<dbReference type="InterPro" id="IPR027359">
    <property type="entry name" value="Volt_channel_dom_sf"/>
</dbReference>
<comment type="subcellular location">
    <subcellularLocation>
        <location evidence="1">Membrane</location>
        <topology evidence="1">Multi-pass membrane protein</topology>
    </subcellularLocation>
</comment>
<keyword evidence="8" id="KW-1185">Reference proteome</keyword>
<dbReference type="GO" id="GO:0001518">
    <property type="term" value="C:voltage-gated sodium channel complex"/>
    <property type="evidence" value="ECO:0007669"/>
    <property type="project" value="TreeGrafter"/>
</dbReference>
<proteinExistence type="predicted"/>
<dbReference type="Gene3D" id="1.20.120.350">
    <property type="entry name" value="Voltage-gated potassium channels. Chain C"/>
    <property type="match status" value="1"/>
</dbReference>
<evidence type="ECO:0000256" key="5">
    <source>
        <dbReference type="SAM" id="Phobius"/>
    </source>
</evidence>
<keyword evidence="7" id="KW-0406">Ion transport</keyword>
<keyword evidence="4 5" id="KW-0472">Membrane</keyword>
<keyword evidence="7" id="KW-0813">Transport</keyword>
<dbReference type="InterPro" id="IPR005821">
    <property type="entry name" value="Ion_trans_dom"/>
</dbReference>
<dbReference type="OrthoDB" id="5297065at2"/>
<dbReference type="GO" id="GO:0005248">
    <property type="term" value="F:voltage-gated sodium channel activity"/>
    <property type="evidence" value="ECO:0007669"/>
    <property type="project" value="TreeGrafter"/>
</dbReference>
<evidence type="ECO:0000313" key="8">
    <source>
        <dbReference type="Proteomes" id="UP000256763"/>
    </source>
</evidence>
<dbReference type="Proteomes" id="UP000256763">
    <property type="component" value="Unassembled WGS sequence"/>
</dbReference>
<dbReference type="PANTHER" id="PTHR10037">
    <property type="entry name" value="VOLTAGE-GATED CATION CHANNEL CALCIUM AND SODIUM"/>
    <property type="match status" value="1"/>
</dbReference>
<evidence type="ECO:0000313" key="7">
    <source>
        <dbReference type="EMBL" id="RFA36418.1"/>
    </source>
</evidence>
<feature type="transmembrane region" description="Helical" evidence="5">
    <location>
        <begin position="24"/>
        <end position="43"/>
    </location>
</feature>
<keyword evidence="3 5" id="KW-1133">Transmembrane helix</keyword>
<dbReference type="InterPro" id="IPR043203">
    <property type="entry name" value="VGCC_Ca_Na"/>
</dbReference>
<comment type="caution">
    <text evidence="7">The sequence shown here is derived from an EMBL/GenBank/DDBJ whole genome shotgun (WGS) entry which is preliminary data.</text>
</comment>
<dbReference type="PANTHER" id="PTHR10037:SF62">
    <property type="entry name" value="SODIUM CHANNEL PROTEIN 60E"/>
    <property type="match status" value="1"/>
</dbReference>
<dbReference type="AlphaFoldDB" id="A0A3E0WUA7"/>